<dbReference type="EMBL" id="JAMKFB020000003">
    <property type="protein sequence ID" value="KAL0198829.1"/>
    <property type="molecule type" value="Genomic_DNA"/>
</dbReference>
<proteinExistence type="predicted"/>
<feature type="region of interest" description="Disordered" evidence="1">
    <location>
        <begin position="36"/>
        <end position="73"/>
    </location>
</feature>
<name>A0ABD0RJW2_CIRMR</name>
<comment type="caution">
    <text evidence="2">The sequence shown here is derived from an EMBL/GenBank/DDBJ whole genome shotgun (WGS) entry which is preliminary data.</text>
</comment>
<sequence length="155" mass="16871">MHLFYSSTCCSNELPLPVPPTLPRILRSSTLILSPEPSVATSKSSPPADAHSSLPPSLQSSSQATTKSRGTAVVARPGVEAKATEAVQSWLPVLHAPPWPSGLSAPPWLQWLPLLPEFPDPPWLPVLPALRWLLGLFALPWLPELPDPPWLIRLH</sequence>
<dbReference type="Proteomes" id="UP001529510">
    <property type="component" value="Unassembled WGS sequence"/>
</dbReference>
<feature type="non-terminal residue" evidence="2">
    <location>
        <position position="155"/>
    </location>
</feature>
<protein>
    <submittedName>
        <fullName evidence="2">Uncharacterized protein</fullName>
    </submittedName>
</protein>
<keyword evidence="3" id="KW-1185">Reference proteome</keyword>
<gene>
    <name evidence="2" type="ORF">M9458_007369</name>
</gene>
<evidence type="ECO:0000313" key="3">
    <source>
        <dbReference type="Proteomes" id="UP001529510"/>
    </source>
</evidence>
<evidence type="ECO:0000256" key="1">
    <source>
        <dbReference type="SAM" id="MobiDB-lite"/>
    </source>
</evidence>
<feature type="compositionally biased region" description="Low complexity" evidence="1">
    <location>
        <begin position="52"/>
        <end position="63"/>
    </location>
</feature>
<evidence type="ECO:0000313" key="2">
    <source>
        <dbReference type="EMBL" id="KAL0198829.1"/>
    </source>
</evidence>
<organism evidence="2 3">
    <name type="scientific">Cirrhinus mrigala</name>
    <name type="common">Mrigala</name>
    <dbReference type="NCBI Taxonomy" id="683832"/>
    <lineage>
        <taxon>Eukaryota</taxon>
        <taxon>Metazoa</taxon>
        <taxon>Chordata</taxon>
        <taxon>Craniata</taxon>
        <taxon>Vertebrata</taxon>
        <taxon>Euteleostomi</taxon>
        <taxon>Actinopterygii</taxon>
        <taxon>Neopterygii</taxon>
        <taxon>Teleostei</taxon>
        <taxon>Ostariophysi</taxon>
        <taxon>Cypriniformes</taxon>
        <taxon>Cyprinidae</taxon>
        <taxon>Labeoninae</taxon>
        <taxon>Labeonini</taxon>
        <taxon>Cirrhinus</taxon>
    </lineage>
</organism>
<dbReference type="AlphaFoldDB" id="A0ABD0RJW2"/>
<accession>A0ABD0RJW2</accession>
<reference evidence="2 3" key="1">
    <citation type="submission" date="2024-05" db="EMBL/GenBank/DDBJ databases">
        <title>Genome sequencing and assembly of Indian major carp, Cirrhinus mrigala (Hamilton, 1822).</title>
        <authorList>
            <person name="Mohindra V."/>
            <person name="Chowdhury L.M."/>
            <person name="Lal K."/>
            <person name="Jena J.K."/>
        </authorList>
    </citation>
    <scope>NUCLEOTIDE SEQUENCE [LARGE SCALE GENOMIC DNA]</scope>
    <source>
        <strain evidence="2">CM1030</strain>
        <tissue evidence="2">Blood</tissue>
    </source>
</reference>